<dbReference type="PANTHER" id="PTHR35735">
    <property type="entry name" value="PROTEIN NIM1-INTERACTING 2"/>
    <property type="match status" value="1"/>
</dbReference>
<organism evidence="2 3">
    <name type="scientific">Jatropha curcas</name>
    <name type="common">Barbados nut</name>
    <dbReference type="NCBI Taxonomy" id="180498"/>
    <lineage>
        <taxon>Eukaryota</taxon>
        <taxon>Viridiplantae</taxon>
        <taxon>Streptophyta</taxon>
        <taxon>Embryophyta</taxon>
        <taxon>Tracheophyta</taxon>
        <taxon>Spermatophyta</taxon>
        <taxon>Magnoliopsida</taxon>
        <taxon>eudicotyledons</taxon>
        <taxon>Gunneridae</taxon>
        <taxon>Pentapetalae</taxon>
        <taxon>rosids</taxon>
        <taxon>fabids</taxon>
        <taxon>Malpighiales</taxon>
        <taxon>Euphorbiaceae</taxon>
        <taxon>Crotonoideae</taxon>
        <taxon>Jatropheae</taxon>
        <taxon>Jatropha</taxon>
    </lineage>
</organism>
<accession>A0A067J8R6</accession>
<evidence type="ECO:0000313" key="3">
    <source>
        <dbReference type="Proteomes" id="UP000027138"/>
    </source>
</evidence>
<evidence type="ECO:0000313" key="2">
    <source>
        <dbReference type="EMBL" id="KDP20112.1"/>
    </source>
</evidence>
<feature type="compositionally biased region" description="Basic and acidic residues" evidence="1">
    <location>
        <begin position="1"/>
        <end position="32"/>
    </location>
</feature>
<feature type="region of interest" description="Disordered" evidence="1">
    <location>
        <begin position="1"/>
        <end position="35"/>
    </location>
</feature>
<dbReference type="AlphaFoldDB" id="A0A067J8R6"/>
<protein>
    <submittedName>
        <fullName evidence="2">Uncharacterized protein</fullName>
    </submittedName>
</protein>
<sequence length="130" mass="14628">MDGKGKEKRRRIDKESDEAKSKKVRHGDNKEEATDEEVEEFFAILRSMQVAVKYFEKGKREGWRAAVEAEVVAVVGGSKEDEDDDHQIKKKKGSPAKINPIVEEEEMAVLDLNALPAVESSEICITESHD</sequence>
<dbReference type="EMBL" id="KK920209">
    <property type="protein sequence ID" value="KDP20112.1"/>
    <property type="molecule type" value="Genomic_DNA"/>
</dbReference>
<gene>
    <name evidence="2" type="ORF">JCGZ_05881</name>
</gene>
<dbReference type="PANTHER" id="PTHR35735:SF5">
    <property type="entry name" value="PROTEIN NIM1-INTERACTING 2"/>
    <property type="match status" value="1"/>
</dbReference>
<keyword evidence="3" id="KW-1185">Reference proteome</keyword>
<proteinExistence type="predicted"/>
<dbReference type="OrthoDB" id="1098796at2759"/>
<dbReference type="GO" id="GO:0010112">
    <property type="term" value="P:regulation of systemic acquired resistance"/>
    <property type="evidence" value="ECO:0007669"/>
    <property type="project" value="InterPro"/>
</dbReference>
<evidence type="ECO:0000256" key="1">
    <source>
        <dbReference type="SAM" id="MobiDB-lite"/>
    </source>
</evidence>
<dbReference type="Proteomes" id="UP000027138">
    <property type="component" value="Unassembled WGS sequence"/>
</dbReference>
<dbReference type="KEGG" id="jcu:105650670"/>
<feature type="region of interest" description="Disordered" evidence="1">
    <location>
        <begin position="77"/>
        <end position="99"/>
    </location>
</feature>
<name>A0A067J8R6_JATCU</name>
<dbReference type="InterPro" id="IPR034577">
    <property type="entry name" value="NIMIN-2"/>
</dbReference>
<reference evidence="2 3" key="1">
    <citation type="journal article" date="2014" name="PLoS ONE">
        <title>Global Analysis of Gene Expression Profiles in Physic Nut (Jatropha curcas L.) Seedlings Exposed to Salt Stress.</title>
        <authorList>
            <person name="Zhang L."/>
            <person name="Zhang C."/>
            <person name="Wu P."/>
            <person name="Chen Y."/>
            <person name="Li M."/>
            <person name="Jiang H."/>
            <person name="Wu G."/>
        </authorList>
    </citation>
    <scope>NUCLEOTIDE SEQUENCE [LARGE SCALE GENOMIC DNA]</scope>
    <source>
        <strain evidence="3">cv. GZQX0401</strain>
        <tissue evidence="2">Young leaves</tissue>
    </source>
</reference>